<name>A0A1Y1UKP0_9TREE</name>
<keyword evidence="3 7" id="KW-0812">Transmembrane</keyword>
<protein>
    <submittedName>
        <fullName evidence="9">Major facilitator superfamily domain-containing protein</fullName>
    </submittedName>
</protein>
<feature type="region of interest" description="Disordered" evidence="6">
    <location>
        <begin position="1"/>
        <end position="48"/>
    </location>
</feature>
<comment type="subcellular location">
    <subcellularLocation>
        <location evidence="1">Membrane</location>
        <topology evidence="1">Multi-pass membrane protein</topology>
    </subcellularLocation>
</comment>
<dbReference type="AlphaFoldDB" id="A0A1Y1UKP0"/>
<keyword evidence="4 7" id="KW-1133">Transmembrane helix</keyword>
<dbReference type="EMBL" id="NBSH01000004">
    <property type="protein sequence ID" value="ORX38559.1"/>
    <property type="molecule type" value="Genomic_DNA"/>
</dbReference>
<feature type="transmembrane region" description="Helical" evidence="7">
    <location>
        <begin position="101"/>
        <end position="122"/>
    </location>
</feature>
<feature type="transmembrane region" description="Helical" evidence="7">
    <location>
        <begin position="472"/>
        <end position="491"/>
    </location>
</feature>
<dbReference type="InterPro" id="IPR005829">
    <property type="entry name" value="Sugar_transporter_CS"/>
</dbReference>
<dbReference type="InParanoid" id="A0A1Y1UKP0"/>
<dbReference type="PROSITE" id="PS00217">
    <property type="entry name" value="SUGAR_TRANSPORT_2"/>
    <property type="match status" value="1"/>
</dbReference>
<keyword evidence="5 7" id="KW-0472">Membrane</keyword>
<dbReference type="InterPro" id="IPR020846">
    <property type="entry name" value="MFS_dom"/>
</dbReference>
<evidence type="ECO:0000256" key="3">
    <source>
        <dbReference type="ARBA" id="ARBA00022692"/>
    </source>
</evidence>
<dbReference type="GO" id="GO:0022857">
    <property type="term" value="F:transmembrane transporter activity"/>
    <property type="evidence" value="ECO:0007669"/>
    <property type="project" value="InterPro"/>
</dbReference>
<evidence type="ECO:0000256" key="2">
    <source>
        <dbReference type="ARBA" id="ARBA00022448"/>
    </source>
</evidence>
<dbReference type="RefSeq" id="XP_021872481.1">
    <property type="nucleotide sequence ID" value="XM_022014094.1"/>
</dbReference>
<reference evidence="9 10" key="1">
    <citation type="submission" date="2017-03" db="EMBL/GenBank/DDBJ databases">
        <title>Widespread Adenine N6-methylation of Active Genes in Fungi.</title>
        <authorList>
            <consortium name="DOE Joint Genome Institute"/>
            <person name="Mondo S.J."/>
            <person name="Dannebaum R.O."/>
            <person name="Kuo R.C."/>
            <person name="Louie K.B."/>
            <person name="Bewick A.J."/>
            <person name="Labutti K."/>
            <person name="Haridas S."/>
            <person name="Kuo A."/>
            <person name="Salamov A."/>
            <person name="Ahrendt S.R."/>
            <person name="Lau R."/>
            <person name="Bowen B.P."/>
            <person name="Lipzen A."/>
            <person name="Sullivan W."/>
            <person name="Andreopoulos W.B."/>
            <person name="Clum A."/>
            <person name="Lindquist E."/>
            <person name="Daum C."/>
            <person name="Northen T.R."/>
            <person name="Ramamoorthy G."/>
            <person name="Schmitz R.J."/>
            <person name="Gryganskyi A."/>
            <person name="Culley D."/>
            <person name="Magnuson J."/>
            <person name="James T.Y."/>
            <person name="O'Malley M.A."/>
            <person name="Stajich J.E."/>
            <person name="Spatafora J.W."/>
            <person name="Visel A."/>
            <person name="Grigoriev I.V."/>
        </authorList>
    </citation>
    <scope>NUCLEOTIDE SEQUENCE [LARGE SCALE GENOMIC DNA]</scope>
    <source>
        <strain evidence="9 10">NRRL Y-17943</strain>
    </source>
</reference>
<dbReference type="OrthoDB" id="3936150at2759"/>
<evidence type="ECO:0000256" key="7">
    <source>
        <dbReference type="SAM" id="Phobius"/>
    </source>
</evidence>
<proteinExistence type="predicted"/>
<keyword evidence="10" id="KW-1185">Reference proteome</keyword>
<organism evidence="9 10">
    <name type="scientific">Kockovaella imperatae</name>
    <dbReference type="NCBI Taxonomy" id="4999"/>
    <lineage>
        <taxon>Eukaryota</taxon>
        <taxon>Fungi</taxon>
        <taxon>Dikarya</taxon>
        <taxon>Basidiomycota</taxon>
        <taxon>Agaricomycotina</taxon>
        <taxon>Tremellomycetes</taxon>
        <taxon>Tremellales</taxon>
        <taxon>Cuniculitremaceae</taxon>
        <taxon>Kockovaella</taxon>
    </lineage>
</organism>
<dbReference type="Proteomes" id="UP000193218">
    <property type="component" value="Unassembled WGS sequence"/>
</dbReference>
<dbReference type="Gene3D" id="1.20.1250.20">
    <property type="entry name" value="MFS general substrate transporter like domains"/>
    <property type="match status" value="1"/>
</dbReference>
<evidence type="ECO:0000313" key="10">
    <source>
        <dbReference type="Proteomes" id="UP000193218"/>
    </source>
</evidence>
<dbReference type="GO" id="GO:0016020">
    <property type="term" value="C:membrane"/>
    <property type="evidence" value="ECO:0007669"/>
    <property type="project" value="UniProtKB-SubCell"/>
</dbReference>
<feature type="transmembrane region" description="Helical" evidence="7">
    <location>
        <begin position="562"/>
        <end position="582"/>
    </location>
</feature>
<evidence type="ECO:0000256" key="1">
    <source>
        <dbReference type="ARBA" id="ARBA00004141"/>
    </source>
</evidence>
<feature type="transmembrane region" description="Helical" evidence="7">
    <location>
        <begin position="438"/>
        <end position="460"/>
    </location>
</feature>
<feature type="transmembrane region" description="Helical" evidence="7">
    <location>
        <begin position="225"/>
        <end position="249"/>
    </location>
</feature>
<feature type="domain" description="Major facilitator superfamily (MFS) profile" evidence="8">
    <location>
        <begin position="103"/>
        <end position="585"/>
    </location>
</feature>
<feature type="transmembrane region" description="Helical" evidence="7">
    <location>
        <begin position="168"/>
        <end position="184"/>
    </location>
</feature>
<feature type="transmembrane region" description="Helical" evidence="7">
    <location>
        <begin position="142"/>
        <end position="161"/>
    </location>
</feature>
<feature type="transmembrane region" description="Helical" evidence="7">
    <location>
        <begin position="394"/>
        <end position="418"/>
    </location>
</feature>
<sequence>MLGKTKQALSPSPTQSGGGGGGGGGGKEKDGVAVTEQPIDYTNLPEGKGAEYQSKADELAGSVESDSIPGSRSFIELSLYEKKSVLINRELDAMGMGRYQWCIFFLCGFGYFLDLCWAQAGGLVGSAIIQELDVDDNHVGDLSTAFNVGLTVGAFTWGLLVDIVGRRWCFNITCLIASIFGFLFAAPSNYAAICFFYCMIGFGVGGNIPIDATITLEFLPKNRRFLLAALSTFQPIGVVVASVISYGLIPKYSCPCLPSDPPACCHRSNNMGWRYTMITLGAITLFIFALRFVAFHFRESPKFLLSKGHDAHALDILYSVAKFNKVPPPRLTLEDFHALEFEESQRMTNTSTVPLGADPQPVPTGTHAKQVAVGSFFRIFGHLRGLFATKVYQYLFVVMAVAYMADFWAFNIAGYFLPLILRAKGVNTSQSIDDTYRSYVWISDLSLLDLPGVTAPILAAALMEIPRLGRKWAMVISALLMGVSMALYQVVNSLPANIGFNAMEYWFQSLYNALLYGFTPEAFPAPFRGSAAGMLSTLGRIAGIIAPIATTHVYHGSSSPGVLWLGAGGAWVSAIAIALLPYETKGKQTY</sequence>
<dbReference type="InterPro" id="IPR011701">
    <property type="entry name" value="MFS"/>
</dbReference>
<accession>A0A1Y1UKP0</accession>
<evidence type="ECO:0000259" key="8">
    <source>
        <dbReference type="PROSITE" id="PS50850"/>
    </source>
</evidence>
<feature type="transmembrane region" description="Helical" evidence="7">
    <location>
        <begin position="277"/>
        <end position="297"/>
    </location>
</feature>
<feature type="transmembrane region" description="Helical" evidence="7">
    <location>
        <begin position="190"/>
        <end position="213"/>
    </location>
</feature>
<dbReference type="SUPFAM" id="SSF103473">
    <property type="entry name" value="MFS general substrate transporter"/>
    <property type="match status" value="1"/>
</dbReference>
<keyword evidence="2" id="KW-0813">Transport</keyword>
<evidence type="ECO:0000256" key="6">
    <source>
        <dbReference type="SAM" id="MobiDB-lite"/>
    </source>
</evidence>
<feature type="compositionally biased region" description="Gly residues" evidence="6">
    <location>
        <begin position="16"/>
        <end position="25"/>
    </location>
</feature>
<dbReference type="PROSITE" id="PS50850">
    <property type="entry name" value="MFS"/>
    <property type="match status" value="1"/>
</dbReference>
<gene>
    <name evidence="9" type="ORF">BD324DRAFT_607999</name>
</gene>
<dbReference type="Pfam" id="PF07690">
    <property type="entry name" value="MFS_1"/>
    <property type="match status" value="1"/>
</dbReference>
<dbReference type="PANTHER" id="PTHR23511">
    <property type="entry name" value="SYNAPTIC VESICLE GLYCOPROTEIN 2"/>
    <property type="match status" value="1"/>
</dbReference>
<evidence type="ECO:0000256" key="5">
    <source>
        <dbReference type="ARBA" id="ARBA00023136"/>
    </source>
</evidence>
<evidence type="ECO:0000313" key="9">
    <source>
        <dbReference type="EMBL" id="ORX38559.1"/>
    </source>
</evidence>
<dbReference type="PANTHER" id="PTHR23511:SF3">
    <property type="entry name" value="MAJOR FACILITATOR SUPERFAMILY (MFS) PROFILE DOMAIN-CONTAINING PROTEIN"/>
    <property type="match status" value="1"/>
</dbReference>
<comment type="caution">
    <text evidence="9">The sequence shown here is derived from an EMBL/GenBank/DDBJ whole genome shotgun (WGS) entry which is preliminary data.</text>
</comment>
<dbReference type="GeneID" id="33555902"/>
<dbReference type="InterPro" id="IPR036259">
    <property type="entry name" value="MFS_trans_sf"/>
</dbReference>
<evidence type="ECO:0000256" key="4">
    <source>
        <dbReference type="ARBA" id="ARBA00022989"/>
    </source>
</evidence>